<organism evidence="1 2">
    <name type="scientific">Echeneis naucrates</name>
    <name type="common">Live sharksucker</name>
    <dbReference type="NCBI Taxonomy" id="173247"/>
    <lineage>
        <taxon>Eukaryota</taxon>
        <taxon>Metazoa</taxon>
        <taxon>Chordata</taxon>
        <taxon>Craniata</taxon>
        <taxon>Vertebrata</taxon>
        <taxon>Euteleostomi</taxon>
        <taxon>Actinopterygii</taxon>
        <taxon>Neopterygii</taxon>
        <taxon>Teleostei</taxon>
        <taxon>Neoteleostei</taxon>
        <taxon>Acanthomorphata</taxon>
        <taxon>Carangaria</taxon>
        <taxon>Carangiformes</taxon>
        <taxon>Echeneidae</taxon>
        <taxon>Echeneis</taxon>
    </lineage>
</organism>
<dbReference type="AlphaFoldDB" id="A0A665TH73"/>
<sequence length="62" mass="6853">VCLQCSETSSTRPQSDEEYSESAVCSRRSLAPPLPCRRCLQKSRTSARTSRRLCIVFSCAPG</sequence>
<accession>A0A665TH73</accession>
<dbReference type="InParanoid" id="A0A665TH73"/>
<reference evidence="1" key="1">
    <citation type="submission" date="2021-04" db="EMBL/GenBank/DDBJ databases">
        <authorList>
            <consortium name="Wellcome Sanger Institute Data Sharing"/>
        </authorList>
    </citation>
    <scope>NUCLEOTIDE SEQUENCE [LARGE SCALE GENOMIC DNA]</scope>
</reference>
<evidence type="ECO:0000313" key="2">
    <source>
        <dbReference type="Proteomes" id="UP000472264"/>
    </source>
</evidence>
<protein>
    <submittedName>
        <fullName evidence="1">Uncharacterized protein</fullName>
    </submittedName>
</protein>
<evidence type="ECO:0000313" key="1">
    <source>
        <dbReference type="Ensembl" id="ENSENLP00000009540.1"/>
    </source>
</evidence>
<proteinExistence type="predicted"/>
<keyword evidence="2" id="KW-1185">Reference proteome</keyword>
<name>A0A665TH73_ECHNA</name>
<reference evidence="1" key="2">
    <citation type="submission" date="2025-08" db="UniProtKB">
        <authorList>
            <consortium name="Ensembl"/>
        </authorList>
    </citation>
    <scope>IDENTIFICATION</scope>
</reference>
<dbReference type="Proteomes" id="UP000472264">
    <property type="component" value="Chromosome 16"/>
</dbReference>
<reference evidence="1" key="3">
    <citation type="submission" date="2025-09" db="UniProtKB">
        <authorList>
            <consortium name="Ensembl"/>
        </authorList>
    </citation>
    <scope>IDENTIFICATION</scope>
</reference>
<dbReference type="Ensembl" id="ENSENLT00000009996.1">
    <property type="protein sequence ID" value="ENSENLP00000009540.1"/>
    <property type="gene ID" value="ENSENLG00000004605.1"/>
</dbReference>